<dbReference type="PROSITE" id="PS50893">
    <property type="entry name" value="ABC_TRANSPORTER_2"/>
    <property type="match status" value="1"/>
</dbReference>
<dbReference type="PROSITE" id="PS00211">
    <property type="entry name" value="ABC_TRANSPORTER_1"/>
    <property type="match status" value="1"/>
</dbReference>
<dbReference type="GO" id="GO:0016887">
    <property type="term" value="F:ATP hydrolysis activity"/>
    <property type="evidence" value="ECO:0007669"/>
    <property type="project" value="InterPro"/>
</dbReference>
<feature type="domain" description="ABC transporter" evidence="5">
    <location>
        <begin position="3"/>
        <end position="238"/>
    </location>
</feature>
<comment type="caution">
    <text evidence="6">The sequence shown here is derived from an EMBL/GenBank/DDBJ whole genome shotgun (WGS) entry which is preliminary data.</text>
</comment>
<evidence type="ECO:0000256" key="4">
    <source>
        <dbReference type="ARBA" id="ARBA00038388"/>
    </source>
</evidence>
<dbReference type="InterPro" id="IPR017911">
    <property type="entry name" value="MacB-like_ATP-bd"/>
</dbReference>
<evidence type="ECO:0000256" key="3">
    <source>
        <dbReference type="ARBA" id="ARBA00022840"/>
    </source>
</evidence>
<dbReference type="EC" id="3.6.3.-" evidence="6"/>
<dbReference type="PANTHER" id="PTHR24220">
    <property type="entry name" value="IMPORT ATP-BINDING PROTEIN"/>
    <property type="match status" value="1"/>
</dbReference>
<dbReference type="AlphaFoldDB" id="A0A1V5SU32"/>
<proteinExistence type="inferred from homology"/>
<keyword evidence="6" id="KW-0378">Hydrolase</keyword>
<dbReference type="InterPro" id="IPR017871">
    <property type="entry name" value="ABC_transporter-like_CS"/>
</dbReference>
<dbReference type="InterPro" id="IPR003593">
    <property type="entry name" value="AAA+_ATPase"/>
</dbReference>
<gene>
    <name evidence="6" type="primary">macB_2</name>
    <name evidence="6" type="ORF">BWY41_01128</name>
</gene>
<keyword evidence="1" id="KW-0813">Transport</keyword>
<accession>A0A1V5SU32</accession>
<comment type="similarity">
    <text evidence="4">Belongs to the ABC transporter superfamily. Macrolide exporter (TC 3.A.1.122) family.</text>
</comment>
<keyword evidence="3 6" id="KW-0067">ATP-binding</keyword>
<dbReference type="GO" id="GO:0005886">
    <property type="term" value="C:plasma membrane"/>
    <property type="evidence" value="ECO:0007669"/>
    <property type="project" value="TreeGrafter"/>
</dbReference>
<dbReference type="GO" id="GO:0005524">
    <property type="term" value="F:ATP binding"/>
    <property type="evidence" value="ECO:0007669"/>
    <property type="project" value="UniProtKB-KW"/>
</dbReference>
<dbReference type="InterPro" id="IPR003439">
    <property type="entry name" value="ABC_transporter-like_ATP-bd"/>
</dbReference>
<keyword evidence="2" id="KW-0547">Nucleotide-binding</keyword>
<evidence type="ECO:0000313" key="6">
    <source>
        <dbReference type="EMBL" id="OQA58027.1"/>
    </source>
</evidence>
<evidence type="ECO:0000256" key="1">
    <source>
        <dbReference type="ARBA" id="ARBA00022448"/>
    </source>
</evidence>
<organism evidence="6">
    <name type="scientific">Candidatus Atribacter allofermentans</name>
    <dbReference type="NCBI Taxonomy" id="1852833"/>
    <lineage>
        <taxon>Bacteria</taxon>
        <taxon>Pseudomonadati</taxon>
        <taxon>Atribacterota</taxon>
        <taxon>Atribacteria</taxon>
        <taxon>Atribacterales</taxon>
        <taxon>Atribacteraceae</taxon>
        <taxon>Atribacter</taxon>
    </lineage>
</organism>
<dbReference type="Pfam" id="PF00005">
    <property type="entry name" value="ABC_tran"/>
    <property type="match status" value="1"/>
</dbReference>
<evidence type="ECO:0000259" key="5">
    <source>
        <dbReference type="PROSITE" id="PS50893"/>
    </source>
</evidence>
<dbReference type="Gene3D" id="3.40.50.300">
    <property type="entry name" value="P-loop containing nucleotide triphosphate hydrolases"/>
    <property type="match status" value="1"/>
</dbReference>
<dbReference type="CDD" id="cd03255">
    <property type="entry name" value="ABC_MJ0796_LolCDE_FtsE"/>
    <property type="match status" value="1"/>
</dbReference>
<dbReference type="SUPFAM" id="SSF52540">
    <property type="entry name" value="P-loop containing nucleoside triphosphate hydrolases"/>
    <property type="match status" value="1"/>
</dbReference>
<dbReference type="SMART" id="SM00382">
    <property type="entry name" value="AAA"/>
    <property type="match status" value="1"/>
</dbReference>
<dbReference type="InterPro" id="IPR027417">
    <property type="entry name" value="P-loop_NTPase"/>
</dbReference>
<dbReference type="GO" id="GO:0022857">
    <property type="term" value="F:transmembrane transporter activity"/>
    <property type="evidence" value="ECO:0007669"/>
    <property type="project" value="TreeGrafter"/>
</dbReference>
<dbReference type="FunFam" id="3.40.50.300:FF:000032">
    <property type="entry name" value="Export ABC transporter ATP-binding protein"/>
    <property type="match status" value="1"/>
</dbReference>
<dbReference type="EMBL" id="MWBQ01000081">
    <property type="protein sequence ID" value="OQA58027.1"/>
    <property type="molecule type" value="Genomic_DNA"/>
</dbReference>
<dbReference type="GO" id="GO:0098796">
    <property type="term" value="C:membrane protein complex"/>
    <property type="evidence" value="ECO:0007669"/>
    <property type="project" value="UniProtKB-ARBA"/>
</dbReference>
<name>A0A1V5SU32_9BACT</name>
<protein>
    <submittedName>
        <fullName evidence="6">Macrolide export ATP-binding/permease protein MacB</fullName>
        <ecNumber evidence="6">3.6.3.-</ecNumber>
    </submittedName>
</protein>
<reference evidence="6" key="1">
    <citation type="submission" date="2017-02" db="EMBL/GenBank/DDBJ databases">
        <title>Delving into the versatile metabolic prowess of the omnipresent phylum Bacteroidetes.</title>
        <authorList>
            <person name="Nobu M.K."/>
            <person name="Mei R."/>
            <person name="Narihiro T."/>
            <person name="Kuroda K."/>
            <person name="Liu W.-T."/>
        </authorList>
    </citation>
    <scope>NUCLEOTIDE SEQUENCE</scope>
    <source>
        <strain evidence="6">ADurb.Bin276</strain>
    </source>
</reference>
<dbReference type="InterPro" id="IPR015854">
    <property type="entry name" value="ABC_transpr_LolD-like"/>
</dbReference>
<dbReference type="Proteomes" id="UP000485569">
    <property type="component" value="Unassembled WGS sequence"/>
</dbReference>
<evidence type="ECO:0000256" key="2">
    <source>
        <dbReference type="ARBA" id="ARBA00022741"/>
    </source>
</evidence>
<sequence length="241" mass="26859">MVSELTKIYRTGSVEVIALKDVSFQVNKDEFIAIMGPSGSGKSTLMYILGCLDRATRGSYYFEGQEVSRLKENTLAIIRNKKIGFVFQTYNLLPRLNAFQNVELPLIYAGISGSQRKIIVKNALIQVGLEDRIFHRPNQLSGGESQRVGIARALVNDPTILLADEPTGNLDSKSGEEVMQIFQNLNDQGKMIILVTHEREIAQHTKRILHFLDGKLVGDEPVENPLRASDQLKQISTSVLC</sequence>
<dbReference type="PANTHER" id="PTHR24220:SF86">
    <property type="entry name" value="ABC TRANSPORTER ABCH.1"/>
    <property type="match status" value="1"/>
</dbReference>